<evidence type="ECO:0000313" key="2">
    <source>
        <dbReference type="EMBL" id="ORE89628.1"/>
    </source>
</evidence>
<feature type="compositionally biased region" description="Basic and acidic residues" evidence="1">
    <location>
        <begin position="125"/>
        <end position="140"/>
    </location>
</feature>
<dbReference type="Proteomes" id="UP000192342">
    <property type="component" value="Unassembled WGS sequence"/>
</dbReference>
<protein>
    <submittedName>
        <fullName evidence="2">Uncharacterized protein</fullName>
    </submittedName>
</protein>
<keyword evidence="3" id="KW-1185">Reference proteome</keyword>
<proteinExistence type="predicted"/>
<feature type="region of interest" description="Disordered" evidence="1">
    <location>
        <begin position="39"/>
        <end position="97"/>
    </location>
</feature>
<sequence length="159" mass="17305">MRDHESKDDIDSMLRALGLENFDYRDTGSLAQHKRLRLVKTARASSSPEQAKAPAAPSAAMPKASRADAAPAPHPAEITANPADAPEPDQGYTESLASVFSRLQATAPARAARKVQIDLHLAPRQADRQHTQDERVKRDLSQILSHLSGRSEGINRGQK</sequence>
<accession>A0A1Y1SJ93</accession>
<evidence type="ECO:0000256" key="1">
    <source>
        <dbReference type="SAM" id="MobiDB-lite"/>
    </source>
</evidence>
<comment type="caution">
    <text evidence="2">The sequence shown here is derived from an EMBL/GenBank/DDBJ whole genome shotgun (WGS) entry which is preliminary data.</text>
</comment>
<feature type="region of interest" description="Disordered" evidence="1">
    <location>
        <begin position="121"/>
        <end position="159"/>
    </location>
</feature>
<organism evidence="2 3">
    <name type="scientific">Oceanococcus atlanticus</name>
    <dbReference type="NCBI Taxonomy" id="1317117"/>
    <lineage>
        <taxon>Bacteria</taxon>
        <taxon>Pseudomonadati</taxon>
        <taxon>Pseudomonadota</taxon>
        <taxon>Gammaproteobacteria</taxon>
        <taxon>Chromatiales</taxon>
        <taxon>Oceanococcaceae</taxon>
        <taxon>Oceanococcus</taxon>
    </lineage>
</organism>
<gene>
    <name evidence="2" type="ORF">ATO7_07095</name>
</gene>
<reference evidence="2 3" key="1">
    <citation type="submission" date="2013-04" db="EMBL/GenBank/DDBJ databases">
        <title>Oceanococcus atlanticus 22II-S10r2 Genome Sequencing.</title>
        <authorList>
            <person name="Lai Q."/>
            <person name="Li G."/>
            <person name="Shao Z."/>
        </authorList>
    </citation>
    <scope>NUCLEOTIDE SEQUENCE [LARGE SCALE GENOMIC DNA]</scope>
    <source>
        <strain evidence="2 3">22II-S10r2</strain>
    </source>
</reference>
<feature type="compositionally biased region" description="Low complexity" evidence="1">
    <location>
        <begin position="44"/>
        <end position="64"/>
    </location>
</feature>
<name>A0A1Y1SJ93_9GAMM</name>
<dbReference type="EMBL" id="AQQV01000001">
    <property type="protein sequence ID" value="ORE89628.1"/>
    <property type="molecule type" value="Genomic_DNA"/>
</dbReference>
<dbReference type="STRING" id="1317117.ATO7_07095"/>
<evidence type="ECO:0000313" key="3">
    <source>
        <dbReference type="Proteomes" id="UP000192342"/>
    </source>
</evidence>
<dbReference type="AlphaFoldDB" id="A0A1Y1SJ93"/>
<dbReference type="RefSeq" id="WP_083560905.1">
    <property type="nucleotide sequence ID" value="NZ_AQQV01000001.1"/>
</dbReference>